<accession>A0A1I8AN27</accession>
<evidence type="ECO:0000313" key="3">
    <source>
        <dbReference type="WBParaSite" id="L893_g7294.t1"/>
    </source>
</evidence>
<sequence length="132" mass="14612">MNRENAGCKRISQSAKSLASCKKIRPSWSVITCREYCNNIVREDGGVDCQNKISSSGKQYLENPRFSTTKTSAPSGLEPPTFRLTAERANQLRHGSTPISFHQTYKVPLSPSSKPTNAPLGPKTCRKGLRRD</sequence>
<dbReference type="WBParaSite" id="L893_g7294.t1">
    <property type="protein sequence ID" value="L893_g7294.t1"/>
    <property type="gene ID" value="L893_g7294"/>
</dbReference>
<dbReference type="AlphaFoldDB" id="A0A1I8AN27"/>
<feature type="region of interest" description="Disordered" evidence="1">
    <location>
        <begin position="96"/>
        <end position="132"/>
    </location>
</feature>
<evidence type="ECO:0000313" key="2">
    <source>
        <dbReference type="Proteomes" id="UP000095287"/>
    </source>
</evidence>
<name>A0A1I8AN27_9BILA</name>
<reference evidence="3" key="1">
    <citation type="submission" date="2016-11" db="UniProtKB">
        <authorList>
            <consortium name="WormBaseParasite"/>
        </authorList>
    </citation>
    <scope>IDENTIFICATION</scope>
</reference>
<dbReference type="Proteomes" id="UP000095287">
    <property type="component" value="Unplaced"/>
</dbReference>
<keyword evidence="2" id="KW-1185">Reference proteome</keyword>
<proteinExistence type="predicted"/>
<organism evidence="2 3">
    <name type="scientific">Steinernema glaseri</name>
    <dbReference type="NCBI Taxonomy" id="37863"/>
    <lineage>
        <taxon>Eukaryota</taxon>
        <taxon>Metazoa</taxon>
        <taxon>Ecdysozoa</taxon>
        <taxon>Nematoda</taxon>
        <taxon>Chromadorea</taxon>
        <taxon>Rhabditida</taxon>
        <taxon>Tylenchina</taxon>
        <taxon>Panagrolaimomorpha</taxon>
        <taxon>Strongyloidoidea</taxon>
        <taxon>Steinernematidae</taxon>
        <taxon>Steinernema</taxon>
    </lineage>
</organism>
<evidence type="ECO:0000256" key="1">
    <source>
        <dbReference type="SAM" id="MobiDB-lite"/>
    </source>
</evidence>
<protein>
    <submittedName>
        <fullName evidence="3">Uncharacterized protein</fullName>
    </submittedName>
</protein>